<proteinExistence type="predicted"/>
<dbReference type="KEGG" id="kvr:CIB50_0000593"/>
<evidence type="ECO:0000313" key="5">
    <source>
        <dbReference type="Proteomes" id="UP000216825"/>
    </source>
</evidence>
<dbReference type="SUPFAM" id="SSF46689">
    <property type="entry name" value="Homeodomain-like"/>
    <property type="match status" value="1"/>
</dbReference>
<dbReference type="InterPro" id="IPR050624">
    <property type="entry name" value="HTH-type_Tx_Regulator"/>
</dbReference>
<dbReference type="InterPro" id="IPR001647">
    <property type="entry name" value="HTH_TetR"/>
</dbReference>
<dbReference type="Proteomes" id="UP000216825">
    <property type="component" value="Chromosome"/>
</dbReference>
<dbReference type="PROSITE" id="PS50977">
    <property type="entry name" value="HTH_TETR_2"/>
    <property type="match status" value="1"/>
</dbReference>
<dbReference type="PANTHER" id="PTHR43479:SF11">
    <property type="entry name" value="ACREF_ENVCD OPERON REPRESSOR-RELATED"/>
    <property type="match status" value="1"/>
</dbReference>
<accession>A0A7D7KZ55</accession>
<keyword evidence="1 2" id="KW-0238">DNA-binding</keyword>
<feature type="DNA-binding region" description="H-T-H motif" evidence="2">
    <location>
        <begin position="41"/>
        <end position="60"/>
    </location>
</feature>
<evidence type="ECO:0000259" key="3">
    <source>
        <dbReference type="PROSITE" id="PS50977"/>
    </source>
</evidence>
<protein>
    <recommendedName>
        <fullName evidence="3">HTH tetR-type domain-containing protein</fullName>
    </recommendedName>
</protein>
<keyword evidence="5" id="KW-1185">Reference proteome</keyword>
<sequence>MDDPADPHPDRPQDIRVTHTRSAIREACLELLEAHDARSITISQLCKQAGISRGTFYQHHCGLDDVYADIVRQELARTAKDLEEFEGTPGHDPLERLVTFVHARGTGPVVMISNQQLASRVRPIVEQWLTERISLASYGTALEDLDTERRARAYFVAGGLATVLGRQARAATATASTTAMTDLLRASMRTVLHPHMSTTTLRQYPPRV</sequence>
<organism evidence="4 5">
    <name type="scientific">Kocuria varians</name>
    <name type="common">Micrococcus varians</name>
    <dbReference type="NCBI Taxonomy" id="1272"/>
    <lineage>
        <taxon>Bacteria</taxon>
        <taxon>Bacillati</taxon>
        <taxon>Actinomycetota</taxon>
        <taxon>Actinomycetes</taxon>
        <taxon>Micrococcales</taxon>
        <taxon>Micrococcaceae</taxon>
        <taxon>Kocuria</taxon>
    </lineage>
</organism>
<name>A0A7D7KZ55_KOCVA</name>
<dbReference type="AlphaFoldDB" id="A0A7D7KZ55"/>
<dbReference type="PANTHER" id="PTHR43479">
    <property type="entry name" value="ACREF/ENVCD OPERON REPRESSOR-RELATED"/>
    <property type="match status" value="1"/>
</dbReference>
<reference evidence="4 5" key="2">
    <citation type="submission" date="2020-07" db="EMBL/GenBank/DDBJ databases">
        <title>Genome of starter culture bacteria Kocuria salsicia reveals its technological properties and safety for usage in meat industry.</title>
        <authorList>
            <person name="Michael M."/>
            <person name="Konstantin K."/>
            <person name="Evgenii K."/>
            <person name="Galina S."/>
            <person name="Oksana K."/>
            <person name="Andrei L."/>
        </authorList>
    </citation>
    <scope>NUCLEOTIDE SEQUENCE [LARGE SCALE GENOMIC DNA]</scope>
    <source>
        <strain evidence="4 5">80</strain>
    </source>
</reference>
<evidence type="ECO:0000256" key="1">
    <source>
        <dbReference type="ARBA" id="ARBA00023125"/>
    </source>
</evidence>
<evidence type="ECO:0000313" key="4">
    <source>
        <dbReference type="EMBL" id="QMS55895.1"/>
    </source>
</evidence>
<evidence type="ECO:0000256" key="2">
    <source>
        <dbReference type="PROSITE-ProRule" id="PRU00335"/>
    </source>
</evidence>
<dbReference type="GO" id="GO:0003677">
    <property type="term" value="F:DNA binding"/>
    <property type="evidence" value="ECO:0007669"/>
    <property type="project" value="UniProtKB-UniRule"/>
</dbReference>
<dbReference type="Gene3D" id="1.10.357.10">
    <property type="entry name" value="Tetracycline Repressor, domain 2"/>
    <property type="match status" value="1"/>
</dbReference>
<feature type="domain" description="HTH tetR-type" evidence="3">
    <location>
        <begin position="18"/>
        <end position="78"/>
    </location>
</feature>
<dbReference type="EMBL" id="CP059343">
    <property type="protein sequence ID" value="QMS55895.1"/>
    <property type="molecule type" value="Genomic_DNA"/>
</dbReference>
<dbReference type="RefSeq" id="WP_055085699.1">
    <property type="nucleotide sequence ID" value="NZ_CP059343.1"/>
</dbReference>
<reference evidence="5" key="1">
    <citation type="submission" date="2017-08" db="EMBL/GenBank/DDBJ databases">
        <title>Draft Genome Sequence of Kocuria varians 80.</title>
        <authorList>
            <person name="Minaev M."/>
            <person name="Kurbakov K.A."/>
            <person name="Solodovnikova G.I."/>
            <person name="Kuznetsova O.A."/>
            <person name="Lisitsyn A.B."/>
        </authorList>
    </citation>
    <scope>NUCLEOTIDE SEQUENCE [LARGE SCALE GENOMIC DNA]</scope>
    <source>
        <strain evidence="5">80</strain>
    </source>
</reference>
<dbReference type="InterPro" id="IPR009057">
    <property type="entry name" value="Homeodomain-like_sf"/>
</dbReference>
<gene>
    <name evidence="4" type="ORF">CIB50_0000593</name>
</gene>